<dbReference type="Pfam" id="PF01121">
    <property type="entry name" value="CoaE"/>
    <property type="match status" value="1"/>
</dbReference>
<evidence type="ECO:0000313" key="11">
    <source>
        <dbReference type="Proteomes" id="UP001220670"/>
    </source>
</evidence>
<dbReference type="GO" id="GO:0005524">
    <property type="term" value="F:ATP binding"/>
    <property type="evidence" value="ECO:0007669"/>
    <property type="project" value="UniProtKB-UniRule"/>
</dbReference>
<evidence type="ECO:0000256" key="5">
    <source>
        <dbReference type="ARBA" id="ARBA00022777"/>
    </source>
</evidence>
<comment type="caution">
    <text evidence="10">The sequence shown here is derived from an EMBL/GenBank/DDBJ whole genome shotgun (WGS) entry which is preliminary data.</text>
</comment>
<evidence type="ECO:0000256" key="2">
    <source>
        <dbReference type="ARBA" id="ARBA00022490"/>
    </source>
</evidence>
<dbReference type="EMBL" id="JAQONE010000024">
    <property type="protein sequence ID" value="MDC2830289.1"/>
    <property type="molecule type" value="Genomic_DNA"/>
</dbReference>
<feature type="binding site" evidence="8">
    <location>
        <begin position="12"/>
        <end position="17"/>
    </location>
    <ligand>
        <name>ATP</name>
        <dbReference type="ChEBI" id="CHEBI:30616"/>
    </ligand>
</feature>
<reference evidence="10" key="1">
    <citation type="submission" date="2023-01" db="EMBL/GenBank/DDBJ databases">
        <title>Genome analysis of 13 Lactobacillus isolated from gut of wild boar.</title>
        <authorList>
            <person name="Papp P."/>
            <person name="Libisch B."/>
            <person name="Nagy T."/>
            <person name="Olasz F."/>
        </authorList>
    </citation>
    <scope>NUCLEOTIDE SEQUENCE</scope>
    <source>
        <strain evidence="10">F146</strain>
    </source>
</reference>
<keyword evidence="6 8" id="KW-0067">ATP-binding</keyword>
<dbReference type="InterPro" id="IPR001977">
    <property type="entry name" value="Depp_CoAkinase"/>
</dbReference>
<dbReference type="Proteomes" id="UP001220670">
    <property type="component" value="Unassembled WGS sequence"/>
</dbReference>
<dbReference type="PANTHER" id="PTHR10695">
    <property type="entry name" value="DEPHOSPHO-COA KINASE-RELATED"/>
    <property type="match status" value="1"/>
</dbReference>
<comment type="catalytic activity">
    <reaction evidence="8">
        <text>3'-dephospho-CoA + ATP = ADP + CoA + H(+)</text>
        <dbReference type="Rhea" id="RHEA:18245"/>
        <dbReference type="ChEBI" id="CHEBI:15378"/>
        <dbReference type="ChEBI" id="CHEBI:30616"/>
        <dbReference type="ChEBI" id="CHEBI:57287"/>
        <dbReference type="ChEBI" id="CHEBI:57328"/>
        <dbReference type="ChEBI" id="CHEBI:456216"/>
        <dbReference type="EC" id="2.7.1.24"/>
    </reaction>
</comment>
<evidence type="ECO:0000256" key="3">
    <source>
        <dbReference type="ARBA" id="ARBA00022679"/>
    </source>
</evidence>
<evidence type="ECO:0000256" key="8">
    <source>
        <dbReference type="HAMAP-Rule" id="MF_00376"/>
    </source>
</evidence>
<evidence type="ECO:0000313" key="10">
    <source>
        <dbReference type="EMBL" id="MDC2830289.1"/>
    </source>
</evidence>
<comment type="function">
    <text evidence="8">Catalyzes the phosphorylation of the 3'-hydroxyl group of dephosphocoenzyme A to form coenzyme A.</text>
</comment>
<dbReference type="HAMAP" id="MF_00376">
    <property type="entry name" value="Dephospho_CoA_kinase"/>
    <property type="match status" value="1"/>
</dbReference>
<dbReference type="PROSITE" id="PS51219">
    <property type="entry name" value="DPCK"/>
    <property type="match status" value="1"/>
</dbReference>
<proteinExistence type="inferred from homology"/>
<name>A0AAJ1HVJ7_LIMMU</name>
<evidence type="ECO:0000256" key="1">
    <source>
        <dbReference type="ARBA" id="ARBA00009018"/>
    </source>
</evidence>
<dbReference type="NCBIfam" id="TIGR00152">
    <property type="entry name" value="dephospho-CoA kinase"/>
    <property type="match status" value="1"/>
</dbReference>
<comment type="subcellular location">
    <subcellularLocation>
        <location evidence="8">Cytoplasm</location>
    </subcellularLocation>
</comment>
<keyword evidence="7 8" id="KW-0173">Coenzyme A biosynthesis</keyword>
<comment type="pathway">
    <text evidence="8">Cofactor biosynthesis; coenzyme A biosynthesis; CoA from (R)-pantothenate: step 5/5.</text>
</comment>
<evidence type="ECO:0000256" key="4">
    <source>
        <dbReference type="ARBA" id="ARBA00022741"/>
    </source>
</evidence>
<evidence type="ECO:0000256" key="6">
    <source>
        <dbReference type="ARBA" id="ARBA00022840"/>
    </source>
</evidence>
<keyword evidence="2 8" id="KW-0963">Cytoplasm</keyword>
<dbReference type="CDD" id="cd02022">
    <property type="entry name" value="DPCK"/>
    <property type="match status" value="1"/>
</dbReference>
<dbReference type="AlphaFoldDB" id="A0AAJ1HVJ7"/>
<sequence length="202" mass="22400">MTLIIGLTGGIASGKSTISSILKAVGWPVIDADLIARQIVMPGSKGLEQIVNRFGPQMLNSDGTLDRKKLGKTVFDDPKKLSDLDKIEHPLIQEAIDSQLDEFKKQHLPVVVLDVPLLFETGMDEECDLTVLAVVDQATQLKRLMKRDQISKMDAVKKISSQMSLKEKMQRADVIIDNNGTLEQTRSQVAELVDRVSQHQLL</sequence>
<dbReference type="FunFam" id="3.40.50.300:FF:000991">
    <property type="entry name" value="Dephospho-CoA kinase"/>
    <property type="match status" value="1"/>
</dbReference>
<accession>A0AAJ1HVJ7</accession>
<keyword evidence="4 8" id="KW-0547">Nucleotide-binding</keyword>
<evidence type="ECO:0000256" key="9">
    <source>
        <dbReference type="NCBIfam" id="TIGR00152"/>
    </source>
</evidence>
<dbReference type="PANTHER" id="PTHR10695:SF46">
    <property type="entry name" value="BIFUNCTIONAL COENZYME A SYNTHASE-RELATED"/>
    <property type="match status" value="1"/>
</dbReference>
<dbReference type="SUPFAM" id="SSF52540">
    <property type="entry name" value="P-loop containing nucleoside triphosphate hydrolases"/>
    <property type="match status" value="1"/>
</dbReference>
<gene>
    <name evidence="8 10" type="primary">coaE</name>
    <name evidence="10" type="ORF">PO250_08275</name>
</gene>
<dbReference type="GO" id="GO:0004140">
    <property type="term" value="F:dephospho-CoA kinase activity"/>
    <property type="evidence" value="ECO:0007669"/>
    <property type="project" value="UniProtKB-UniRule"/>
</dbReference>
<keyword evidence="3 8" id="KW-0808">Transferase</keyword>
<dbReference type="GO" id="GO:0005737">
    <property type="term" value="C:cytoplasm"/>
    <property type="evidence" value="ECO:0007669"/>
    <property type="project" value="UniProtKB-SubCell"/>
</dbReference>
<keyword evidence="5 8" id="KW-0418">Kinase</keyword>
<evidence type="ECO:0000256" key="7">
    <source>
        <dbReference type="ARBA" id="ARBA00022993"/>
    </source>
</evidence>
<dbReference type="RefSeq" id="WP_272209329.1">
    <property type="nucleotide sequence ID" value="NZ_JAQOMV010000032.1"/>
</dbReference>
<dbReference type="InterPro" id="IPR027417">
    <property type="entry name" value="P-loop_NTPase"/>
</dbReference>
<protein>
    <recommendedName>
        <fullName evidence="8 9">Dephospho-CoA kinase</fullName>
        <ecNumber evidence="8 9">2.7.1.24</ecNumber>
    </recommendedName>
    <alternativeName>
        <fullName evidence="8">Dephosphocoenzyme A kinase</fullName>
    </alternativeName>
</protein>
<organism evidence="10 11">
    <name type="scientific">Limosilactobacillus mucosae</name>
    <name type="common">Lactobacillus mucosae</name>
    <dbReference type="NCBI Taxonomy" id="97478"/>
    <lineage>
        <taxon>Bacteria</taxon>
        <taxon>Bacillati</taxon>
        <taxon>Bacillota</taxon>
        <taxon>Bacilli</taxon>
        <taxon>Lactobacillales</taxon>
        <taxon>Lactobacillaceae</taxon>
        <taxon>Limosilactobacillus</taxon>
    </lineage>
</organism>
<dbReference type="GO" id="GO:0015937">
    <property type="term" value="P:coenzyme A biosynthetic process"/>
    <property type="evidence" value="ECO:0007669"/>
    <property type="project" value="UniProtKB-UniRule"/>
</dbReference>
<dbReference type="EC" id="2.7.1.24" evidence="8 9"/>
<dbReference type="Gene3D" id="3.40.50.300">
    <property type="entry name" value="P-loop containing nucleotide triphosphate hydrolases"/>
    <property type="match status" value="1"/>
</dbReference>
<comment type="similarity">
    <text evidence="1 8">Belongs to the CoaE family.</text>
</comment>